<dbReference type="InterPro" id="IPR012173">
    <property type="entry name" value="Mpp10"/>
</dbReference>
<dbReference type="EMBL" id="VICG01000003">
    <property type="protein sequence ID" value="KAA8574469.1"/>
    <property type="molecule type" value="Genomic_DNA"/>
</dbReference>
<name>A0A5M9K230_MONFR</name>
<keyword evidence="3 7" id="KW-0698">rRNA processing</keyword>
<feature type="compositionally biased region" description="Acidic residues" evidence="8">
    <location>
        <begin position="417"/>
        <end position="434"/>
    </location>
</feature>
<feature type="region of interest" description="Disordered" evidence="8">
    <location>
        <begin position="1"/>
        <end position="47"/>
    </location>
</feature>
<dbReference type="PANTHER" id="PTHR17039">
    <property type="entry name" value="U3 SMALL NUCLEOLAR RIBONUCLEOPROTEIN PROTEIN MPP10"/>
    <property type="match status" value="1"/>
</dbReference>
<accession>A0A5M9K230</accession>
<feature type="compositionally biased region" description="Acidic residues" evidence="8">
    <location>
        <begin position="316"/>
        <end position="326"/>
    </location>
</feature>
<evidence type="ECO:0000256" key="5">
    <source>
        <dbReference type="ARBA" id="ARBA00023274"/>
    </source>
</evidence>
<evidence type="ECO:0000256" key="1">
    <source>
        <dbReference type="ARBA" id="ARBA00004604"/>
    </source>
</evidence>
<dbReference type="AlphaFoldDB" id="A0A5M9K230"/>
<evidence type="ECO:0000256" key="2">
    <source>
        <dbReference type="ARBA" id="ARBA00022517"/>
    </source>
</evidence>
<feature type="compositionally biased region" description="Basic and acidic residues" evidence="8">
    <location>
        <begin position="404"/>
        <end position="416"/>
    </location>
</feature>
<feature type="region of interest" description="Disordered" evidence="8">
    <location>
        <begin position="670"/>
        <end position="706"/>
    </location>
</feature>
<keyword evidence="4 7" id="KW-0539">Nucleus</keyword>
<proteinExistence type="inferred from homology"/>
<dbReference type="PIRSF" id="PIRSF017300">
    <property type="entry name" value="snoRNP_Mpp10"/>
    <property type="match status" value="1"/>
</dbReference>
<dbReference type="GO" id="GO:0034457">
    <property type="term" value="C:Mpp10 complex"/>
    <property type="evidence" value="ECO:0007669"/>
    <property type="project" value="UniProtKB-UniRule"/>
</dbReference>
<dbReference type="GO" id="GO:0032040">
    <property type="term" value="C:small-subunit processome"/>
    <property type="evidence" value="ECO:0007669"/>
    <property type="project" value="TreeGrafter"/>
</dbReference>
<comment type="caution">
    <text evidence="9">The sequence shown here is derived from an EMBL/GenBank/DDBJ whole genome shotgun (WGS) entry which is preliminary data.</text>
</comment>
<feature type="compositionally biased region" description="Basic and acidic residues" evidence="8">
    <location>
        <begin position="302"/>
        <end position="314"/>
    </location>
</feature>
<feature type="compositionally biased region" description="Acidic residues" evidence="8">
    <location>
        <begin position="183"/>
        <end position="242"/>
    </location>
</feature>
<feature type="compositionally biased region" description="Basic and acidic residues" evidence="8">
    <location>
        <begin position="690"/>
        <end position="703"/>
    </location>
</feature>
<comment type="subcellular location">
    <subcellularLocation>
        <location evidence="1 7">Nucleus</location>
        <location evidence="1 7">Nucleolus</location>
    </subcellularLocation>
</comment>
<keyword evidence="10" id="KW-1185">Reference proteome</keyword>
<dbReference type="GO" id="GO:0006364">
    <property type="term" value="P:rRNA processing"/>
    <property type="evidence" value="ECO:0007669"/>
    <property type="project" value="UniProtKB-KW"/>
</dbReference>
<evidence type="ECO:0000313" key="9">
    <source>
        <dbReference type="EMBL" id="KAA8574469.1"/>
    </source>
</evidence>
<evidence type="ECO:0000313" key="10">
    <source>
        <dbReference type="Proteomes" id="UP000322873"/>
    </source>
</evidence>
<comment type="similarity">
    <text evidence="6 7">Belongs to the MPP10 family.</text>
</comment>
<dbReference type="PANTHER" id="PTHR17039:SF0">
    <property type="entry name" value="U3 SMALL NUCLEOLAR RIBONUCLEOPROTEIN PROTEIN MPP10"/>
    <property type="match status" value="1"/>
</dbReference>
<dbReference type="GO" id="GO:0005732">
    <property type="term" value="C:sno(s)RNA-containing ribonucleoprotein complex"/>
    <property type="evidence" value="ECO:0007669"/>
    <property type="project" value="UniProtKB-UniRule"/>
</dbReference>
<comment type="function">
    <text evidence="7">Involved in nucleolar processing of pre-18S ribosomal RNA.</text>
</comment>
<feature type="compositionally biased region" description="Acidic residues" evidence="8">
    <location>
        <begin position="339"/>
        <end position="353"/>
    </location>
</feature>
<evidence type="ECO:0000256" key="6">
    <source>
        <dbReference type="ARBA" id="ARBA00029455"/>
    </source>
</evidence>
<keyword evidence="2 7" id="KW-0690">Ribosome biogenesis</keyword>
<evidence type="ECO:0000256" key="8">
    <source>
        <dbReference type="SAM" id="MobiDB-lite"/>
    </source>
</evidence>
<protein>
    <recommendedName>
        <fullName evidence="7">U3 small nucleolar ribonucleoprotein protein MPP10</fullName>
    </recommendedName>
</protein>
<reference evidence="9 10" key="1">
    <citation type="submission" date="2019-06" db="EMBL/GenBank/DDBJ databases">
        <title>Genome Sequence of the Brown Rot Fungal Pathogen Monilinia fructicola.</title>
        <authorList>
            <person name="De Miccolis Angelini R.M."/>
            <person name="Landi L."/>
            <person name="Abate D."/>
            <person name="Pollastro S."/>
            <person name="Romanazzi G."/>
            <person name="Faretra F."/>
        </authorList>
    </citation>
    <scope>NUCLEOTIDE SEQUENCE [LARGE SCALE GENOMIC DNA]</scope>
    <source>
        <strain evidence="9 10">Mfrc123</strain>
    </source>
</reference>
<evidence type="ECO:0000256" key="3">
    <source>
        <dbReference type="ARBA" id="ARBA00022552"/>
    </source>
</evidence>
<evidence type="ECO:0000256" key="4">
    <source>
        <dbReference type="ARBA" id="ARBA00023242"/>
    </source>
</evidence>
<sequence>MGEKLGVSMMDTAGSTRSSTTSSSHTMTVSPTNDVSAAMPVQNGTNGQSSIEELVAALAPANRYTFIAPSSKLPNASLEYAKETLDRFAGKLGDEQAKRLKEQRKKRKRGERDAAEGEVLKIRKIHTQGFEVQQVWEQAKRVIDALKGDAERALEELGIGGDESEDSENEAEGNADMMKFDEDGFEIGSDAEGEEGDEDAEDMEEEFHTDEENEMDDQDDGEAFEGFGEEDEEDEDEEDDEGAGVFVEDPNKLNDGFFSIDDFNKQTEFLERQDAAADPFTGEASDEEDIDWGADPMSMPIKADKSSKRAKAMDVSDGEDEEEEDGPTFGNMDLNAPEGESDDDDDMDLDEAADVAADNTNDILYKDFFEPPPRKIGKGERQEQYLARQAKKAKASAPEEDEAAMERAMADVRRDLFDDEDDANSDDALSDLDPADPKSRRSAHERRQAKIGEEIRRLEAASVAKREWTLAGEARAIDRPMNSLLEEDLDFERTGKPVPVITAEVSESIEELIKRRILAQEFDEVIRRRPDSLTPANTRRGLFELDDSKNQQSLAEIYEEEHIKNTNPDTYISKSDEKIQAQEKEVENLWKEVCAKLDALSSWHYKPKPAAPSLTVVGDVATIAMEDAQPSTASGIAGGESMLAPQEIYKAGQVTEGQKKDNKEIVRGGAPVAREEMSREEKLRRRRREKERIKKMGEGEKVLSKKAKEKRDVVGELKRGGVKVIGKRGEMRDVEGKKILTSDVVTGGGGFKL</sequence>
<organism evidence="9 10">
    <name type="scientific">Monilinia fructicola</name>
    <name type="common">Brown rot fungus</name>
    <name type="synonym">Ciboria fructicola</name>
    <dbReference type="NCBI Taxonomy" id="38448"/>
    <lineage>
        <taxon>Eukaryota</taxon>
        <taxon>Fungi</taxon>
        <taxon>Dikarya</taxon>
        <taxon>Ascomycota</taxon>
        <taxon>Pezizomycotina</taxon>
        <taxon>Leotiomycetes</taxon>
        <taxon>Helotiales</taxon>
        <taxon>Sclerotiniaceae</taxon>
        <taxon>Monilinia</taxon>
    </lineage>
</organism>
<feature type="compositionally biased region" description="Basic and acidic residues" evidence="8">
    <location>
        <begin position="262"/>
        <end position="275"/>
    </location>
</feature>
<dbReference type="Pfam" id="PF04006">
    <property type="entry name" value="Mpp10"/>
    <property type="match status" value="1"/>
</dbReference>
<feature type="compositionally biased region" description="Basic and acidic residues" evidence="8">
    <location>
        <begin position="673"/>
        <end position="683"/>
    </location>
</feature>
<dbReference type="Proteomes" id="UP000322873">
    <property type="component" value="Unassembled WGS sequence"/>
</dbReference>
<feature type="compositionally biased region" description="Low complexity" evidence="8">
    <location>
        <begin position="12"/>
        <end position="32"/>
    </location>
</feature>
<evidence type="ECO:0000256" key="7">
    <source>
        <dbReference type="PIRNR" id="PIRNR017300"/>
    </source>
</evidence>
<gene>
    <name evidence="9" type="ORF">EYC84_005929</name>
</gene>
<feature type="compositionally biased region" description="Acidic residues" evidence="8">
    <location>
        <begin position="162"/>
        <end position="173"/>
    </location>
</feature>
<feature type="compositionally biased region" description="Basic and acidic residues" evidence="8">
    <location>
        <begin position="364"/>
        <end position="383"/>
    </location>
</feature>
<keyword evidence="5 7" id="KW-0687">Ribonucleoprotein</keyword>
<feature type="region of interest" description="Disordered" evidence="8">
    <location>
        <begin position="155"/>
        <end position="453"/>
    </location>
</feature>
<dbReference type="VEuPathDB" id="FungiDB:MFRU_015g00880"/>